<feature type="region of interest" description="Disordered" evidence="1">
    <location>
        <begin position="1"/>
        <end position="22"/>
    </location>
</feature>
<dbReference type="GeneID" id="111289928"/>
<evidence type="ECO:0000313" key="3">
    <source>
        <dbReference type="RefSeq" id="XP_022737027.1"/>
    </source>
</evidence>
<evidence type="ECO:0000256" key="1">
    <source>
        <dbReference type="SAM" id="MobiDB-lite"/>
    </source>
</evidence>
<dbReference type="AlphaFoldDB" id="A0A6P5Y9F2"/>
<dbReference type="Proteomes" id="UP000515121">
    <property type="component" value="Unplaced"/>
</dbReference>
<reference evidence="3" key="1">
    <citation type="submission" date="2025-08" db="UniProtKB">
        <authorList>
            <consortium name="RefSeq"/>
        </authorList>
    </citation>
    <scope>IDENTIFICATION</scope>
    <source>
        <tissue evidence="3">Fruit stalk</tissue>
    </source>
</reference>
<dbReference type="RefSeq" id="XP_022737027.1">
    <property type="nucleotide sequence ID" value="XM_022881292.1"/>
</dbReference>
<sequence length="109" mass="12242">MADTVPDPSSSGKGEVVASQGPVTAFGDSEQKNAMDWRNLFLASNDQSLKFFLPQMVNGKALVKSIDDVFEGVHQWRNFLVAQFLGWVPNFSQFQRLVNMLWGKEGYQI</sequence>
<accession>A0A6P5Y9F2</accession>
<evidence type="ECO:0000313" key="2">
    <source>
        <dbReference type="Proteomes" id="UP000515121"/>
    </source>
</evidence>
<dbReference type="OrthoDB" id="1002078at2759"/>
<keyword evidence="2" id="KW-1185">Reference proteome</keyword>
<proteinExistence type="predicted"/>
<dbReference type="KEGG" id="dzi:111289928"/>
<organism evidence="2 3">
    <name type="scientific">Durio zibethinus</name>
    <name type="common">Durian</name>
    <dbReference type="NCBI Taxonomy" id="66656"/>
    <lineage>
        <taxon>Eukaryota</taxon>
        <taxon>Viridiplantae</taxon>
        <taxon>Streptophyta</taxon>
        <taxon>Embryophyta</taxon>
        <taxon>Tracheophyta</taxon>
        <taxon>Spermatophyta</taxon>
        <taxon>Magnoliopsida</taxon>
        <taxon>eudicotyledons</taxon>
        <taxon>Gunneridae</taxon>
        <taxon>Pentapetalae</taxon>
        <taxon>rosids</taxon>
        <taxon>malvids</taxon>
        <taxon>Malvales</taxon>
        <taxon>Malvaceae</taxon>
        <taxon>Helicteroideae</taxon>
        <taxon>Durio</taxon>
    </lineage>
</organism>
<name>A0A6P5Y9F2_DURZI</name>
<protein>
    <submittedName>
        <fullName evidence="3">Uncharacterized protein LOC111289928</fullName>
    </submittedName>
</protein>
<gene>
    <name evidence="3" type="primary">LOC111289928</name>
</gene>